<dbReference type="KEGG" id="clz:BIU88_02175"/>
<sequence>MIRQLWLNAVNSAWKGYIKRIDKCQADKKFSDYLKQRVDLDMTLEEFGEMIFIAGFTAGEEYAGTLPLPKGGQTVRMN</sequence>
<evidence type="ECO:0000313" key="2">
    <source>
        <dbReference type="Proteomes" id="UP000095185"/>
    </source>
</evidence>
<evidence type="ECO:0000313" key="1">
    <source>
        <dbReference type="EMBL" id="AOS83054.1"/>
    </source>
</evidence>
<gene>
    <name evidence="1" type="ORF">BIU88_02175</name>
</gene>
<dbReference type="EMBL" id="CP017305">
    <property type="protein sequence ID" value="AOS83054.1"/>
    <property type="molecule type" value="Genomic_DNA"/>
</dbReference>
<dbReference type="STRING" id="274537.BIU88_02175"/>
<accession>A0A1D8D436</accession>
<proteinExistence type="predicted"/>
<dbReference type="RefSeq" id="WP_069808782.1">
    <property type="nucleotide sequence ID" value="NZ_CP017305.1"/>
</dbReference>
<reference evidence="1" key="1">
    <citation type="submission" date="2016-09" db="EMBL/GenBank/DDBJ databases">
        <title>Genome sequence of Chlorobaculum limnaeum.</title>
        <authorList>
            <person name="Liu Z."/>
            <person name="Tank M."/>
            <person name="Bryant D.A."/>
        </authorList>
    </citation>
    <scope>NUCLEOTIDE SEQUENCE [LARGE SCALE GENOMIC DNA]</scope>
    <source>
        <strain evidence="1">DSM 1677</strain>
    </source>
</reference>
<organism evidence="1 2">
    <name type="scientific">Chlorobaculum limnaeum</name>
    <dbReference type="NCBI Taxonomy" id="274537"/>
    <lineage>
        <taxon>Bacteria</taxon>
        <taxon>Pseudomonadati</taxon>
        <taxon>Chlorobiota</taxon>
        <taxon>Chlorobiia</taxon>
        <taxon>Chlorobiales</taxon>
        <taxon>Chlorobiaceae</taxon>
        <taxon>Chlorobaculum</taxon>
    </lineage>
</organism>
<dbReference type="OrthoDB" id="595469at2"/>
<dbReference type="AlphaFoldDB" id="A0A1D8D436"/>
<dbReference type="Proteomes" id="UP000095185">
    <property type="component" value="Chromosome"/>
</dbReference>
<name>A0A1D8D436_CHLLM</name>
<protein>
    <submittedName>
        <fullName evidence="1">Uncharacterized protein</fullName>
    </submittedName>
</protein>
<keyword evidence="2" id="KW-1185">Reference proteome</keyword>